<dbReference type="InterPro" id="IPR003960">
    <property type="entry name" value="ATPase_AAA_CS"/>
</dbReference>
<dbReference type="FunFam" id="3.40.50.300:FF:000149">
    <property type="entry name" value="Nuclear valosin-containing protein-like"/>
    <property type="match status" value="1"/>
</dbReference>
<dbReference type="GO" id="GO:1990275">
    <property type="term" value="F:preribosome binding"/>
    <property type="evidence" value="ECO:0007669"/>
    <property type="project" value="TreeGrafter"/>
</dbReference>
<organism evidence="7 8">
    <name type="scientific">Aromia moschata</name>
    <dbReference type="NCBI Taxonomy" id="1265417"/>
    <lineage>
        <taxon>Eukaryota</taxon>
        <taxon>Metazoa</taxon>
        <taxon>Ecdysozoa</taxon>
        <taxon>Arthropoda</taxon>
        <taxon>Hexapoda</taxon>
        <taxon>Insecta</taxon>
        <taxon>Pterygota</taxon>
        <taxon>Neoptera</taxon>
        <taxon>Endopterygota</taxon>
        <taxon>Coleoptera</taxon>
        <taxon>Polyphaga</taxon>
        <taxon>Cucujiformia</taxon>
        <taxon>Chrysomeloidea</taxon>
        <taxon>Cerambycidae</taxon>
        <taxon>Cerambycinae</taxon>
        <taxon>Callichromatini</taxon>
        <taxon>Aromia</taxon>
    </lineage>
</organism>
<dbReference type="Gene3D" id="3.40.50.300">
    <property type="entry name" value="P-loop containing nucleotide triphosphate hydrolases"/>
    <property type="match status" value="2"/>
</dbReference>
<dbReference type="Gene3D" id="1.10.8.60">
    <property type="match status" value="2"/>
</dbReference>
<comment type="caution">
    <text evidence="7">The sequence shown here is derived from an EMBL/GenBank/DDBJ whole genome shotgun (WGS) entry which is preliminary data.</text>
</comment>
<dbReference type="PANTHER" id="PTHR23077">
    <property type="entry name" value="AAA-FAMILY ATPASE"/>
    <property type="match status" value="1"/>
</dbReference>
<feature type="domain" description="AAA+ ATPase" evidence="6">
    <location>
        <begin position="369"/>
        <end position="511"/>
    </location>
</feature>
<evidence type="ECO:0000313" key="7">
    <source>
        <dbReference type="EMBL" id="KAJ8938351.1"/>
    </source>
</evidence>
<dbReference type="InterPro" id="IPR003593">
    <property type="entry name" value="AAA+_ATPase"/>
</dbReference>
<dbReference type="Pfam" id="PF17862">
    <property type="entry name" value="AAA_lid_3"/>
    <property type="match status" value="1"/>
</dbReference>
<protein>
    <recommendedName>
        <fullName evidence="6">AAA+ ATPase domain-containing protein</fullName>
    </recommendedName>
</protein>
<feature type="compositionally biased region" description="Basic and acidic residues" evidence="5">
    <location>
        <begin position="225"/>
        <end position="245"/>
    </location>
</feature>
<dbReference type="InterPro" id="IPR050168">
    <property type="entry name" value="AAA_ATPase_domain"/>
</dbReference>
<feature type="domain" description="AAA+ ATPase" evidence="6">
    <location>
        <begin position="28"/>
        <end position="165"/>
    </location>
</feature>
<evidence type="ECO:0000256" key="2">
    <source>
        <dbReference type="ARBA" id="ARBA00022741"/>
    </source>
</evidence>
<reference evidence="7" key="1">
    <citation type="journal article" date="2023" name="Insect Mol. Biol.">
        <title>Genome sequencing provides insights into the evolution of gene families encoding plant cell wall-degrading enzymes in longhorned beetles.</title>
        <authorList>
            <person name="Shin N.R."/>
            <person name="Okamura Y."/>
            <person name="Kirsch R."/>
            <person name="Pauchet Y."/>
        </authorList>
    </citation>
    <scope>NUCLEOTIDE SEQUENCE</scope>
    <source>
        <strain evidence="7">AMC_N1</strain>
    </source>
</reference>
<dbReference type="Proteomes" id="UP001162162">
    <property type="component" value="Unassembled WGS sequence"/>
</dbReference>
<evidence type="ECO:0000256" key="3">
    <source>
        <dbReference type="ARBA" id="ARBA00022840"/>
    </source>
</evidence>
<feature type="compositionally biased region" description="Basic and acidic residues" evidence="5">
    <location>
        <begin position="262"/>
        <end position="271"/>
    </location>
</feature>
<proteinExistence type="inferred from homology"/>
<dbReference type="EMBL" id="JAPWTK010000564">
    <property type="protein sequence ID" value="KAJ8938351.1"/>
    <property type="molecule type" value="Genomic_DNA"/>
</dbReference>
<dbReference type="GO" id="GO:0016887">
    <property type="term" value="F:ATP hydrolysis activity"/>
    <property type="evidence" value="ECO:0007669"/>
    <property type="project" value="InterPro"/>
</dbReference>
<dbReference type="GO" id="GO:0042254">
    <property type="term" value="P:ribosome biogenesis"/>
    <property type="evidence" value="ECO:0007669"/>
    <property type="project" value="TreeGrafter"/>
</dbReference>
<dbReference type="InterPro" id="IPR027417">
    <property type="entry name" value="P-loop_NTPase"/>
</dbReference>
<dbReference type="PROSITE" id="PS00674">
    <property type="entry name" value="AAA"/>
    <property type="match status" value="2"/>
</dbReference>
<keyword evidence="2 4" id="KW-0547">Nucleotide-binding</keyword>
<evidence type="ECO:0000256" key="1">
    <source>
        <dbReference type="ARBA" id="ARBA00006914"/>
    </source>
</evidence>
<evidence type="ECO:0000313" key="8">
    <source>
        <dbReference type="Proteomes" id="UP001162162"/>
    </source>
</evidence>
<dbReference type="InterPro" id="IPR003959">
    <property type="entry name" value="ATPase_AAA_core"/>
</dbReference>
<dbReference type="GO" id="GO:0003723">
    <property type="term" value="F:RNA binding"/>
    <property type="evidence" value="ECO:0007669"/>
    <property type="project" value="TreeGrafter"/>
</dbReference>
<dbReference type="Pfam" id="PF00004">
    <property type="entry name" value="AAA"/>
    <property type="match status" value="2"/>
</dbReference>
<keyword evidence="8" id="KW-1185">Reference proteome</keyword>
<comment type="similarity">
    <text evidence="1 4">Belongs to the AAA ATPase family.</text>
</comment>
<dbReference type="PANTHER" id="PTHR23077:SF171">
    <property type="entry name" value="NUCLEAR VALOSIN-CONTAINING PROTEIN-LIKE"/>
    <property type="match status" value="1"/>
</dbReference>
<evidence type="ECO:0000256" key="4">
    <source>
        <dbReference type="RuleBase" id="RU003651"/>
    </source>
</evidence>
<dbReference type="FunFam" id="3.40.50.300:FF:000600">
    <property type="entry name" value="Nuclear valosin-containing protein-like"/>
    <property type="match status" value="1"/>
</dbReference>
<sequence>MNKTLEEVCKMILHIKHPEIYKSLGISPPRGLLLHGPPGCGKTLLANAIAGELDVPLIKVAAPELVAGVSGESEERIRELFAEATKAAPCVLFIDEIDAITPSRQNVQKDMEKRIVAQMLSCLDDLNENGDSVLVIGASNRLDSIDAALRRAGRFDKEISLGIPDVHSRSQILKNFCANLKLTENFDFDTLAGYTPGFVGADLLSLTREAAMVAVNRCFKELQNQRESQEVENQKDQPAEERNNDSMEEINVSFNATEDAENTEREKDKSESTSARVTQHTTLEELLEWLHKDDTFSDSRLCDLCITMSDFEEALKHIQPSAKREGFATVPNTTWDDIGSLRDIREELEMAIVAPVRHAKEFSELGIDIPTGVLLCGPPGCGKTLLAKAIANEAGINFISVKGPELLNMYVGESEKAVRVCFERARNSAPCVIFFDELDALCPKRSDSGEGSACRVVNQMLTEMDGVEGRRGVYLLAASNRPDIIDPAVLRPGGWIRYCSSDCRLQRINGTVPKLAPDVNLEDIGKREQCEGYTGSGSGRLGSRS</sequence>
<dbReference type="SMART" id="SM00382">
    <property type="entry name" value="AAA"/>
    <property type="match status" value="2"/>
</dbReference>
<dbReference type="GO" id="GO:0005634">
    <property type="term" value="C:nucleus"/>
    <property type="evidence" value="ECO:0007669"/>
    <property type="project" value="TreeGrafter"/>
</dbReference>
<accession>A0AAV8XH57</accession>
<evidence type="ECO:0000256" key="5">
    <source>
        <dbReference type="SAM" id="MobiDB-lite"/>
    </source>
</evidence>
<name>A0AAV8XH57_9CUCU</name>
<feature type="region of interest" description="Disordered" evidence="5">
    <location>
        <begin position="225"/>
        <end position="278"/>
    </location>
</feature>
<dbReference type="GO" id="GO:0005524">
    <property type="term" value="F:ATP binding"/>
    <property type="evidence" value="ECO:0007669"/>
    <property type="project" value="UniProtKB-KW"/>
</dbReference>
<dbReference type="SUPFAM" id="SSF52540">
    <property type="entry name" value="P-loop containing nucleoside triphosphate hydrolases"/>
    <property type="match status" value="2"/>
</dbReference>
<dbReference type="InterPro" id="IPR041569">
    <property type="entry name" value="AAA_lid_3"/>
</dbReference>
<keyword evidence="3 4" id="KW-0067">ATP-binding</keyword>
<evidence type="ECO:0000259" key="6">
    <source>
        <dbReference type="SMART" id="SM00382"/>
    </source>
</evidence>
<dbReference type="AlphaFoldDB" id="A0AAV8XH57"/>
<gene>
    <name evidence="7" type="ORF">NQ318_000143</name>
</gene>